<keyword evidence="2 5" id="KW-0812">Transmembrane</keyword>
<dbReference type="InterPro" id="IPR007343">
    <property type="entry name" value="Uncharacterised_pept_Zn_put"/>
</dbReference>
<dbReference type="EMBL" id="LCCU01000004">
    <property type="protein sequence ID" value="KKS39123.1"/>
    <property type="molecule type" value="Genomic_DNA"/>
</dbReference>
<dbReference type="Proteomes" id="UP000033847">
    <property type="component" value="Unassembled WGS sequence"/>
</dbReference>
<keyword evidence="3 5" id="KW-1133">Transmembrane helix</keyword>
<accession>A0A0G1BNT9</accession>
<evidence type="ECO:0000256" key="1">
    <source>
        <dbReference type="ARBA" id="ARBA00004167"/>
    </source>
</evidence>
<dbReference type="AlphaFoldDB" id="A0A0G1BNT9"/>
<organism evidence="6 7">
    <name type="scientific">candidate division WWE3 bacterium GW2011_GWF1_42_14</name>
    <dbReference type="NCBI Taxonomy" id="1619138"/>
    <lineage>
        <taxon>Bacteria</taxon>
        <taxon>Katanobacteria</taxon>
    </lineage>
</organism>
<evidence type="ECO:0008006" key="8">
    <source>
        <dbReference type="Google" id="ProtNLM"/>
    </source>
</evidence>
<evidence type="ECO:0000256" key="3">
    <source>
        <dbReference type="ARBA" id="ARBA00022989"/>
    </source>
</evidence>
<dbReference type="PANTHER" id="PTHR30168">
    <property type="entry name" value="PUTATIVE MEMBRANE PROTEIN YPFJ"/>
    <property type="match status" value="1"/>
</dbReference>
<dbReference type="PATRIC" id="fig|1619138.3.peg.303"/>
<feature type="transmembrane region" description="Helical" evidence="5">
    <location>
        <begin position="20"/>
        <end position="40"/>
    </location>
</feature>
<sequence>MADWKKILSRGNVEDRRSLAPAAGGIGLTGLVIYLLVSYLTDGQVNIPLDQLQTITTENQQTVDTGEFEGEDSYEVFASTVLGSNNDMWTQVFDKENRTYVEPKLVLFRSATESGCGVADSSVGPHYCAADQTIYLDETFFDELTRLNGAEVGDVAQAYVISHEVGHHAQNLLGILGAADEEIQQNQGSANDLSIGLELQADCFAGLWANSLKDQNVLLPGEISEAMDAAAAVGDDRIQETVTGRISPESWTHGSSEQRVSWFTSGYESGELASCDSFN</sequence>
<evidence type="ECO:0000256" key="2">
    <source>
        <dbReference type="ARBA" id="ARBA00022692"/>
    </source>
</evidence>
<keyword evidence="4 5" id="KW-0472">Membrane</keyword>
<gene>
    <name evidence="6" type="ORF">UV00_C0004G0049</name>
</gene>
<dbReference type="GO" id="GO:0016020">
    <property type="term" value="C:membrane"/>
    <property type="evidence" value="ECO:0007669"/>
    <property type="project" value="UniProtKB-SubCell"/>
</dbReference>
<proteinExistence type="predicted"/>
<name>A0A0G1BNT9_UNCKA</name>
<protein>
    <recommendedName>
        <fullName evidence="8">Metalloprotease</fullName>
    </recommendedName>
</protein>
<dbReference type="PANTHER" id="PTHR30168:SF0">
    <property type="entry name" value="INNER MEMBRANE PROTEIN"/>
    <property type="match status" value="1"/>
</dbReference>
<reference evidence="6 7" key="1">
    <citation type="journal article" date="2015" name="Nature">
        <title>rRNA introns, odd ribosomes, and small enigmatic genomes across a large radiation of phyla.</title>
        <authorList>
            <person name="Brown C.T."/>
            <person name="Hug L.A."/>
            <person name="Thomas B.C."/>
            <person name="Sharon I."/>
            <person name="Castelle C.J."/>
            <person name="Singh A."/>
            <person name="Wilkins M.J."/>
            <person name="Williams K.H."/>
            <person name="Banfield J.F."/>
        </authorList>
    </citation>
    <scope>NUCLEOTIDE SEQUENCE [LARGE SCALE GENOMIC DNA]</scope>
</reference>
<comment type="caution">
    <text evidence="6">The sequence shown here is derived from an EMBL/GenBank/DDBJ whole genome shotgun (WGS) entry which is preliminary data.</text>
</comment>
<comment type="subcellular location">
    <subcellularLocation>
        <location evidence="1">Membrane</location>
        <topology evidence="1">Single-pass membrane protein</topology>
    </subcellularLocation>
</comment>
<dbReference type="Pfam" id="PF04228">
    <property type="entry name" value="Zn_peptidase"/>
    <property type="match status" value="1"/>
</dbReference>
<evidence type="ECO:0000256" key="4">
    <source>
        <dbReference type="ARBA" id="ARBA00023136"/>
    </source>
</evidence>
<evidence type="ECO:0000256" key="5">
    <source>
        <dbReference type="SAM" id="Phobius"/>
    </source>
</evidence>
<evidence type="ECO:0000313" key="6">
    <source>
        <dbReference type="EMBL" id="KKS39123.1"/>
    </source>
</evidence>
<evidence type="ECO:0000313" key="7">
    <source>
        <dbReference type="Proteomes" id="UP000033847"/>
    </source>
</evidence>